<feature type="coiled-coil region" evidence="1">
    <location>
        <begin position="213"/>
        <end position="240"/>
    </location>
</feature>
<evidence type="ECO:0000313" key="2">
    <source>
        <dbReference type="EMBL" id="KAG7395008.1"/>
    </source>
</evidence>
<dbReference type="AlphaFoldDB" id="A0A8T1WRP7"/>
<protein>
    <submittedName>
        <fullName evidence="2">Uncharacterized protein</fullName>
    </submittedName>
</protein>
<dbReference type="EMBL" id="JAGDFL010000231">
    <property type="protein sequence ID" value="KAG7395008.1"/>
    <property type="molecule type" value="Genomic_DNA"/>
</dbReference>
<sequence length="274" mass="30379">MNAATSNVGMAYASTGMSNGNGGMGTFSAPMYASSGMCIPNGSANAAGSTDLSNRSSSYISLASSVFAENPLIDSLLDRYNEANHRVLQLELKSEELSKQIAVATYKGLYAASPLMTQLNELKPLLDVAKGLRDGVLIVMIIQSNDIMNAVRRLRLNDLFDVPQVPIVSHRKVLQLSIQINKQKKATMEMNRKMSVILNEPPSGNASSLTASIRAISRNIQMLEESMKKLKKDREAEIVRIVQFSEKVREELKREFHRNVEVQREQQQQAQSFR</sequence>
<evidence type="ECO:0000256" key="1">
    <source>
        <dbReference type="SAM" id="Coils"/>
    </source>
</evidence>
<feature type="coiled-coil region" evidence="1">
    <location>
        <begin position="73"/>
        <end position="100"/>
    </location>
</feature>
<keyword evidence="1" id="KW-0175">Coiled coil</keyword>
<accession>A0A8T1WRP7</accession>
<organism evidence="2 3">
    <name type="scientific">Phytophthora boehmeriae</name>
    <dbReference type="NCBI Taxonomy" id="109152"/>
    <lineage>
        <taxon>Eukaryota</taxon>
        <taxon>Sar</taxon>
        <taxon>Stramenopiles</taxon>
        <taxon>Oomycota</taxon>
        <taxon>Peronosporomycetes</taxon>
        <taxon>Peronosporales</taxon>
        <taxon>Peronosporaceae</taxon>
        <taxon>Phytophthora</taxon>
    </lineage>
</organism>
<reference evidence="2" key="1">
    <citation type="submission" date="2021-02" db="EMBL/GenBank/DDBJ databases">
        <authorList>
            <person name="Palmer J.M."/>
        </authorList>
    </citation>
    <scope>NUCLEOTIDE SEQUENCE</scope>
    <source>
        <strain evidence="2">SCRP23</strain>
    </source>
</reference>
<gene>
    <name evidence="2" type="ORF">PHYBOEH_004373</name>
</gene>
<proteinExistence type="predicted"/>
<dbReference type="OrthoDB" id="164085at2759"/>
<evidence type="ECO:0000313" key="3">
    <source>
        <dbReference type="Proteomes" id="UP000693981"/>
    </source>
</evidence>
<dbReference type="Proteomes" id="UP000693981">
    <property type="component" value="Unassembled WGS sequence"/>
</dbReference>
<comment type="caution">
    <text evidence="2">The sequence shown here is derived from an EMBL/GenBank/DDBJ whole genome shotgun (WGS) entry which is preliminary data.</text>
</comment>
<name>A0A8T1WRP7_9STRA</name>
<keyword evidence="3" id="KW-1185">Reference proteome</keyword>